<sequence>MPAGRPATTGESPIARFRARGPLADRLEARRAYPDVRNEPVYGGPVPKDGELPQIGTVAARDLAVFYDLLNTELAAAAAELHRSQVVMILDAVWSLLPTAHWITNASELLAAEVEDAYGDDEDGPDWHRSNLASTIRSWPRLRAYAVLEACLAVRDAHAGDDLDTALAKAGLLPKGAQR</sequence>
<reference evidence="1 2" key="1">
    <citation type="submission" date="2021-01" db="EMBL/GenBank/DDBJ databases">
        <title>Streptomyces acididurans sp. nov., isolated from a peat swamp forest soil.</title>
        <authorList>
            <person name="Chantavorakit T."/>
            <person name="Duangmal K."/>
        </authorList>
    </citation>
    <scope>NUCLEOTIDE SEQUENCE [LARGE SCALE GENOMIC DNA]</scope>
    <source>
        <strain evidence="1 2">KK5PA1</strain>
    </source>
</reference>
<evidence type="ECO:0008006" key="3">
    <source>
        <dbReference type="Google" id="ProtNLM"/>
    </source>
</evidence>
<proteinExistence type="predicted"/>
<name>A0ABS2U370_9ACTN</name>
<gene>
    <name evidence="1" type="ORF">ITX44_36980</name>
</gene>
<dbReference type="EMBL" id="JADKYB010000030">
    <property type="protein sequence ID" value="MBM9510059.1"/>
    <property type="molecule type" value="Genomic_DNA"/>
</dbReference>
<dbReference type="RefSeq" id="WP_205363709.1">
    <property type="nucleotide sequence ID" value="NZ_JADKYB010000030.1"/>
</dbReference>
<evidence type="ECO:0000313" key="2">
    <source>
        <dbReference type="Proteomes" id="UP000749040"/>
    </source>
</evidence>
<evidence type="ECO:0000313" key="1">
    <source>
        <dbReference type="EMBL" id="MBM9510059.1"/>
    </source>
</evidence>
<organism evidence="1 2">
    <name type="scientific">Actinacidiphila acididurans</name>
    <dbReference type="NCBI Taxonomy" id="2784346"/>
    <lineage>
        <taxon>Bacteria</taxon>
        <taxon>Bacillati</taxon>
        <taxon>Actinomycetota</taxon>
        <taxon>Actinomycetes</taxon>
        <taxon>Kitasatosporales</taxon>
        <taxon>Streptomycetaceae</taxon>
        <taxon>Actinacidiphila</taxon>
    </lineage>
</organism>
<dbReference type="Proteomes" id="UP000749040">
    <property type="component" value="Unassembled WGS sequence"/>
</dbReference>
<protein>
    <recommendedName>
        <fullName evidence="3">Tail assembly chaperone</fullName>
    </recommendedName>
</protein>
<comment type="caution">
    <text evidence="1">The sequence shown here is derived from an EMBL/GenBank/DDBJ whole genome shotgun (WGS) entry which is preliminary data.</text>
</comment>
<accession>A0ABS2U370</accession>
<keyword evidence="2" id="KW-1185">Reference proteome</keyword>